<evidence type="ECO:0000313" key="3">
    <source>
        <dbReference type="EMBL" id="GGD42440.1"/>
    </source>
</evidence>
<feature type="signal peptide" evidence="1">
    <location>
        <begin position="1"/>
        <end position="32"/>
    </location>
</feature>
<evidence type="ECO:0000256" key="1">
    <source>
        <dbReference type="SAM" id="SignalP"/>
    </source>
</evidence>
<dbReference type="InterPro" id="IPR011055">
    <property type="entry name" value="Dup_hybrid_motif"/>
</dbReference>
<dbReference type="SUPFAM" id="SSF51261">
    <property type="entry name" value="Duplicated hybrid motif"/>
    <property type="match status" value="1"/>
</dbReference>
<gene>
    <name evidence="3" type="ORF">GCM10011335_51420</name>
</gene>
<accession>A0A917DJP3</accession>
<dbReference type="PANTHER" id="PTHR21666">
    <property type="entry name" value="PEPTIDASE-RELATED"/>
    <property type="match status" value="1"/>
</dbReference>
<evidence type="ECO:0000313" key="4">
    <source>
        <dbReference type="Proteomes" id="UP000613160"/>
    </source>
</evidence>
<keyword evidence="1" id="KW-0732">Signal</keyword>
<evidence type="ECO:0000259" key="2">
    <source>
        <dbReference type="Pfam" id="PF01551"/>
    </source>
</evidence>
<name>A0A917DJP3_9HYPH</name>
<dbReference type="EMBL" id="BMJJ01000020">
    <property type="protein sequence ID" value="GGD42440.1"/>
    <property type="molecule type" value="Genomic_DNA"/>
</dbReference>
<protein>
    <submittedName>
        <fullName evidence="3">Peptidase M23</fullName>
    </submittedName>
</protein>
<dbReference type="Proteomes" id="UP000613160">
    <property type="component" value="Unassembled WGS sequence"/>
</dbReference>
<organism evidence="3 4">
    <name type="scientific">Aureimonas glaciei</name>
    <dbReference type="NCBI Taxonomy" id="1776957"/>
    <lineage>
        <taxon>Bacteria</taxon>
        <taxon>Pseudomonadati</taxon>
        <taxon>Pseudomonadota</taxon>
        <taxon>Alphaproteobacteria</taxon>
        <taxon>Hyphomicrobiales</taxon>
        <taxon>Aurantimonadaceae</taxon>
        <taxon>Aureimonas</taxon>
    </lineage>
</organism>
<dbReference type="Gene3D" id="2.70.70.10">
    <property type="entry name" value="Glucose Permease (Domain IIA)"/>
    <property type="match status" value="1"/>
</dbReference>
<dbReference type="AlphaFoldDB" id="A0A917DJP3"/>
<reference evidence="3" key="2">
    <citation type="submission" date="2020-09" db="EMBL/GenBank/DDBJ databases">
        <authorList>
            <person name="Sun Q."/>
            <person name="Zhou Y."/>
        </authorList>
    </citation>
    <scope>NUCLEOTIDE SEQUENCE</scope>
    <source>
        <strain evidence="3">CGMCC 1.15493</strain>
    </source>
</reference>
<feature type="domain" description="M23ase beta-sheet core" evidence="2">
    <location>
        <begin position="90"/>
        <end position="196"/>
    </location>
</feature>
<comment type="caution">
    <text evidence="3">The sequence shown here is derived from an EMBL/GenBank/DDBJ whole genome shotgun (WGS) entry which is preliminary data.</text>
</comment>
<proteinExistence type="predicted"/>
<dbReference type="InterPro" id="IPR016047">
    <property type="entry name" value="M23ase_b-sheet_dom"/>
</dbReference>
<dbReference type="GO" id="GO:0004222">
    <property type="term" value="F:metalloendopeptidase activity"/>
    <property type="evidence" value="ECO:0007669"/>
    <property type="project" value="TreeGrafter"/>
</dbReference>
<dbReference type="InterPro" id="IPR050570">
    <property type="entry name" value="Cell_wall_metabolism_enzyme"/>
</dbReference>
<sequence>MLVASAALARRAPAAMAVVLAVAALQAINAKAEPRLPELTLPIDCHLGIDCFVQQMPDIDPDPTAMDPLCGEATYDGHDGWDFRVRSMLDVARGVPVIGIADGRILRIRDGVADRIVLDGEEAEGLQGKECGNGVVMEHEGGLTSQYCHLKMGSIAVRPGMFVPRGTRLGFIGSSGLAQFPHVHLGVRHNGREIEPLTGRELTDASGCRRPNAGLFTKTIQRLLERPQHAILAAGLTDAPPTLPGFVAGKAPLARAGGTSTLAWVWAINLQEGDRFRIRIVHPDGSQLIDQTTDPLPRRKANYLAYAGSRRDLVAGTYRVEIDLLRAGVPATSMKMSVEADG</sequence>
<reference evidence="3" key="1">
    <citation type="journal article" date="2014" name="Int. J. Syst. Evol. Microbiol.">
        <title>Complete genome sequence of Corynebacterium casei LMG S-19264T (=DSM 44701T), isolated from a smear-ripened cheese.</title>
        <authorList>
            <consortium name="US DOE Joint Genome Institute (JGI-PGF)"/>
            <person name="Walter F."/>
            <person name="Albersmeier A."/>
            <person name="Kalinowski J."/>
            <person name="Ruckert C."/>
        </authorList>
    </citation>
    <scope>NUCLEOTIDE SEQUENCE</scope>
    <source>
        <strain evidence="3">CGMCC 1.15493</strain>
    </source>
</reference>
<feature type="chain" id="PRO_5037540566" evidence="1">
    <location>
        <begin position="33"/>
        <end position="342"/>
    </location>
</feature>
<dbReference type="PANTHER" id="PTHR21666:SF270">
    <property type="entry name" value="MUREIN HYDROLASE ACTIVATOR ENVC"/>
    <property type="match status" value="1"/>
</dbReference>
<keyword evidence="4" id="KW-1185">Reference proteome</keyword>
<dbReference type="Pfam" id="PF01551">
    <property type="entry name" value="Peptidase_M23"/>
    <property type="match status" value="1"/>
</dbReference>